<evidence type="ECO:0000313" key="6">
    <source>
        <dbReference type="Proteomes" id="UP000197068"/>
    </source>
</evidence>
<keyword evidence="1" id="KW-1277">Toxin-antitoxin system</keyword>
<gene>
    <name evidence="5" type="ORF">MTCD1_03438</name>
</gene>
<evidence type="ECO:0000256" key="2">
    <source>
        <dbReference type="ARBA" id="ARBA00022722"/>
    </source>
</evidence>
<dbReference type="Pfam" id="PF01934">
    <property type="entry name" value="HepT-like"/>
    <property type="match status" value="1"/>
</dbReference>
<dbReference type="PANTHER" id="PTHR33397:SF5">
    <property type="entry name" value="RNASE YUTE-RELATED"/>
    <property type="match status" value="1"/>
</dbReference>
<keyword evidence="2" id="KW-0540">Nuclease</keyword>
<accession>A0ABQ0MZP3</accession>
<dbReference type="InterPro" id="IPR052379">
    <property type="entry name" value="Type_VII_TA_RNase"/>
</dbReference>
<dbReference type="Gene3D" id="1.20.120.580">
    <property type="entry name" value="bsu32300-like"/>
    <property type="match status" value="1"/>
</dbReference>
<name>A0ABQ0MZP3_9GAMM</name>
<dbReference type="EMBL" id="BDQM01000047">
    <property type="protein sequence ID" value="GAW97794.1"/>
    <property type="molecule type" value="Genomic_DNA"/>
</dbReference>
<reference evidence="5 6" key="1">
    <citation type="submission" date="2017-06" db="EMBL/GenBank/DDBJ databases">
        <title>Whole Genome Sequences of Colwellia marinimaniae MTCD1.</title>
        <authorList>
            <person name="Kusumoto H."/>
            <person name="Inoue M."/>
            <person name="Tanikawa K."/>
            <person name="Maeji H."/>
            <person name="Cameron J.H."/>
            <person name="Bartlett D.H."/>
        </authorList>
    </citation>
    <scope>NUCLEOTIDE SEQUENCE [LARGE SCALE GENOMIC DNA]</scope>
    <source>
        <strain evidence="5 6">MTCD1</strain>
    </source>
</reference>
<evidence type="ECO:0000256" key="4">
    <source>
        <dbReference type="ARBA" id="ARBA00024207"/>
    </source>
</evidence>
<dbReference type="NCBIfam" id="NF047751">
    <property type="entry name" value="HepT_toxin"/>
    <property type="match status" value="1"/>
</dbReference>
<evidence type="ECO:0008006" key="7">
    <source>
        <dbReference type="Google" id="ProtNLM"/>
    </source>
</evidence>
<proteinExistence type="inferred from homology"/>
<dbReference type="Proteomes" id="UP000197068">
    <property type="component" value="Unassembled WGS sequence"/>
</dbReference>
<keyword evidence="6" id="KW-1185">Reference proteome</keyword>
<protein>
    <recommendedName>
        <fullName evidence="7">DUF86 domain-containing protein</fullName>
    </recommendedName>
</protein>
<comment type="similarity">
    <text evidence="4">Belongs to the HepT RNase toxin family.</text>
</comment>
<evidence type="ECO:0000256" key="3">
    <source>
        <dbReference type="ARBA" id="ARBA00022801"/>
    </source>
</evidence>
<evidence type="ECO:0000256" key="1">
    <source>
        <dbReference type="ARBA" id="ARBA00022649"/>
    </source>
</evidence>
<dbReference type="RefSeq" id="WP_057183614.1">
    <property type="nucleotide sequence ID" value="NZ_BDQM01000047.1"/>
</dbReference>
<organism evidence="5 6">
    <name type="scientific">Colwellia marinimaniae</name>
    <dbReference type="NCBI Taxonomy" id="1513592"/>
    <lineage>
        <taxon>Bacteria</taxon>
        <taxon>Pseudomonadati</taxon>
        <taxon>Pseudomonadota</taxon>
        <taxon>Gammaproteobacteria</taxon>
        <taxon>Alteromonadales</taxon>
        <taxon>Colwelliaceae</taxon>
        <taxon>Colwellia</taxon>
    </lineage>
</organism>
<evidence type="ECO:0000313" key="5">
    <source>
        <dbReference type="EMBL" id="GAW97794.1"/>
    </source>
</evidence>
<sequence length="147" mass="17301">MVNEGLQLYLIEAKKHQQQYKLELDELRIDLLADNFKGRDYRATERLLQIFTELCIGLAKHWLKGIQRSSTSEAYQTFSLLKKHNQISSENLALWKKIIGLRNGLVHDYLNIDLLIVERIIKEQHYLQLEEFANKAILHLQTKNNEA</sequence>
<dbReference type="PANTHER" id="PTHR33397">
    <property type="entry name" value="UPF0331 PROTEIN YUTE"/>
    <property type="match status" value="1"/>
</dbReference>
<dbReference type="InterPro" id="IPR008201">
    <property type="entry name" value="HepT-like"/>
</dbReference>
<keyword evidence="3" id="KW-0378">Hydrolase</keyword>
<comment type="caution">
    <text evidence="5">The sequence shown here is derived from an EMBL/GenBank/DDBJ whole genome shotgun (WGS) entry which is preliminary data.</text>
</comment>
<dbReference type="InterPro" id="IPR037038">
    <property type="entry name" value="HepT-like_sf"/>
</dbReference>